<dbReference type="InterPro" id="IPR000674">
    <property type="entry name" value="Ald_Oxase/Xan_DH_a/b"/>
</dbReference>
<organism evidence="2 3">
    <name type="scientific">Methylobacterium oryzihabitans</name>
    <dbReference type="NCBI Taxonomy" id="2499852"/>
    <lineage>
        <taxon>Bacteria</taxon>
        <taxon>Pseudomonadati</taxon>
        <taxon>Pseudomonadota</taxon>
        <taxon>Alphaproteobacteria</taxon>
        <taxon>Hyphomicrobiales</taxon>
        <taxon>Methylobacteriaceae</taxon>
        <taxon>Methylobacterium</taxon>
    </lineage>
</organism>
<dbReference type="InterPro" id="IPR037165">
    <property type="entry name" value="AldOxase/xan_DH_Mopterin-bd_sf"/>
</dbReference>
<dbReference type="NCBIfam" id="NF041671">
    <property type="entry name" value="peri_hyde_PaoC"/>
    <property type="match status" value="1"/>
</dbReference>
<dbReference type="SMART" id="SM01008">
    <property type="entry name" value="Ald_Xan_dh_C"/>
    <property type="match status" value="1"/>
</dbReference>
<dbReference type="InterPro" id="IPR008274">
    <property type="entry name" value="AldOxase/xan_DH_MoCoBD1"/>
</dbReference>
<dbReference type="PANTHER" id="PTHR11908">
    <property type="entry name" value="XANTHINE DEHYDROGENASE"/>
    <property type="match status" value="1"/>
</dbReference>
<dbReference type="Pfam" id="PF01315">
    <property type="entry name" value="Ald_Xan_dh_C"/>
    <property type="match status" value="1"/>
</dbReference>
<dbReference type="EMBL" id="SACP01000007">
    <property type="protein sequence ID" value="RVU19114.1"/>
    <property type="molecule type" value="Genomic_DNA"/>
</dbReference>
<dbReference type="Pfam" id="PF02738">
    <property type="entry name" value="MoCoBD_1"/>
    <property type="match status" value="1"/>
</dbReference>
<dbReference type="GO" id="GO:0016491">
    <property type="term" value="F:oxidoreductase activity"/>
    <property type="evidence" value="ECO:0007669"/>
    <property type="project" value="InterPro"/>
</dbReference>
<dbReference type="Gene3D" id="3.90.1170.50">
    <property type="entry name" value="Aldehyde oxidase/xanthine dehydrogenase, a/b hammerhead"/>
    <property type="match status" value="1"/>
</dbReference>
<reference evidence="2 3" key="1">
    <citation type="submission" date="2019-01" db="EMBL/GenBank/DDBJ databases">
        <authorList>
            <person name="Chen W.-M."/>
        </authorList>
    </citation>
    <scope>NUCLEOTIDE SEQUENCE [LARGE SCALE GENOMIC DNA]</scope>
    <source>
        <strain evidence="2 3">TER-1</strain>
    </source>
</reference>
<evidence type="ECO:0000313" key="2">
    <source>
        <dbReference type="EMBL" id="RVU19114.1"/>
    </source>
</evidence>
<dbReference type="PANTHER" id="PTHR11908:SF123">
    <property type="entry name" value="ALDEHYDE OXIDOREDUCTASE MOLYBDENUM-BINDING SUBUNIT PAOC"/>
    <property type="match status" value="1"/>
</dbReference>
<dbReference type="Gene3D" id="3.30.365.10">
    <property type="entry name" value="Aldehyde oxidase/xanthine dehydrogenase, molybdopterin binding domain"/>
    <property type="match status" value="4"/>
</dbReference>
<accession>A0A437PA37</accession>
<sequence length="737" mass="78546">MHFDTSAGRNPIDAQTIVGRPHRRIDGALKVTGTAPYAYERHDAVADPTYGWIVGASIARGRVTRIDAAAARAAPGVLAVLTTLEYDAAPPGFRTTLTLFGGAEVRHYHQAVALVVAGTFEEARAAAHLLRIDYDSEPARCDLAAEAPKSEPIADRDGPDYPVVDRIGDVEAALAAAPVTLDESYGTPDQTHAMMEPHATTAAWRDGKLTIWTSAQVVSWHRNSLAQALGLAKEDLRLEAPFIGGGFGSKLIMRSDALLAALGAKAVGRPCKVALQRPLIANNGTRRAGTIQRIRLGADRDGRLTAIAHHSVNGNLPGAFAEAAVAPTRLIYAAPNRDLSMRLATLDLAEGNDMRAPGEAPGLMALEIAMDEMAERLGIDPVAFRIRNDTQVDPRRPQRRFSERHLIECLELGADRFGWARRNPVPGSVSDGRWLVGMGVAAGFRQNLLMPSGARVRLEQDGRLSVETDMTDIGTGSYTILAQTAAEMMGVPIEAVTVRLGDSDYPEAAGSGGQFGANNATSGLYAACTTLRATVAARLGFDVEDVVFADGMVTAGRRSAPLLDAAKDGPLTAEDRITYGDLDKEFVQATFGAQFAEVAVDRFTGEMRVRRMLAVIDAGRVLNPLTARSQVIGAMTMGVGSALMEALVVDTRHGFFINHDLGGYEVPVHADIPHLDVVFLDHPDPVSSPMKAKGIGEIGLCGAAAAVANAVHNATGIRVRDYPITLDKLLDRLPRVA</sequence>
<dbReference type="InterPro" id="IPR036856">
    <property type="entry name" value="Ald_Oxase/Xan_DH_a/b_sf"/>
</dbReference>
<dbReference type="RefSeq" id="WP_127728551.1">
    <property type="nucleotide sequence ID" value="NZ_SACP01000007.1"/>
</dbReference>
<dbReference type="InterPro" id="IPR049648">
    <property type="entry name" value="PaoC-like"/>
</dbReference>
<dbReference type="InterPro" id="IPR046867">
    <property type="entry name" value="AldOxase/xan_DH_MoCoBD2"/>
</dbReference>
<dbReference type="SUPFAM" id="SSF56003">
    <property type="entry name" value="Molybdenum cofactor-binding domain"/>
    <property type="match status" value="1"/>
</dbReference>
<protein>
    <submittedName>
        <fullName evidence="2">Xanthine dehydrogenase family protein molybdopterin-binding subunit</fullName>
    </submittedName>
</protein>
<dbReference type="Proteomes" id="UP000286997">
    <property type="component" value="Unassembled WGS sequence"/>
</dbReference>
<comment type="caution">
    <text evidence="2">The sequence shown here is derived from an EMBL/GenBank/DDBJ whole genome shotgun (WGS) entry which is preliminary data.</text>
</comment>
<keyword evidence="3" id="KW-1185">Reference proteome</keyword>
<proteinExistence type="predicted"/>
<evidence type="ECO:0000259" key="1">
    <source>
        <dbReference type="SMART" id="SM01008"/>
    </source>
</evidence>
<dbReference type="AlphaFoldDB" id="A0A437PA37"/>
<dbReference type="SUPFAM" id="SSF54665">
    <property type="entry name" value="CO dehydrogenase molybdoprotein N-domain-like"/>
    <property type="match status" value="1"/>
</dbReference>
<evidence type="ECO:0000313" key="3">
    <source>
        <dbReference type="Proteomes" id="UP000286997"/>
    </source>
</evidence>
<name>A0A437PA37_9HYPH</name>
<dbReference type="GO" id="GO:0005506">
    <property type="term" value="F:iron ion binding"/>
    <property type="evidence" value="ECO:0007669"/>
    <property type="project" value="InterPro"/>
</dbReference>
<dbReference type="Pfam" id="PF20256">
    <property type="entry name" value="MoCoBD_2"/>
    <property type="match status" value="1"/>
</dbReference>
<dbReference type="OrthoDB" id="8428274at2"/>
<dbReference type="InterPro" id="IPR016208">
    <property type="entry name" value="Ald_Oxase/xanthine_DH-like"/>
</dbReference>
<feature type="domain" description="Aldehyde oxidase/xanthine dehydrogenase a/b hammerhead" evidence="1">
    <location>
        <begin position="32"/>
        <end position="138"/>
    </location>
</feature>
<gene>
    <name evidence="2" type="ORF">EOE48_09490</name>
</gene>